<dbReference type="GO" id="GO:0004056">
    <property type="term" value="F:argininosuccinate lyase activity"/>
    <property type="evidence" value="ECO:0007669"/>
    <property type="project" value="InterPro"/>
</dbReference>
<dbReference type="InterPro" id="IPR024083">
    <property type="entry name" value="Fumarase/histidase_N"/>
</dbReference>
<dbReference type="Gene3D" id="1.10.275.10">
    <property type="entry name" value="Fumarase/aspartase (N-terminal domain)"/>
    <property type="match status" value="1"/>
</dbReference>
<sequence>MEQFNASIEIDKRLSEFDICGSMAYAKALEKAGILSKVEMEKIISGLEKVKLIKVERSPSKEVGHSIGFLYLGRYSEEENIQ</sequence>
<dbReference type="Proteomes" id="UP000694406">
    <property type="component" value="Unplaced"/>
</dbReference>
<evidence type="ECO:0008006" key="3">
    <source>
        <dbReference type="Google" id="ProtNLM"/>
    </source>
</evidence>
<proteinExistence type="predicted"/>
<dbReference type="GO" id="GO:0005829">
    <property type="term" value="C:cytosol"/>
    <property type="evidence" value="ECO:0007669"/>
    <property type="project" value="TreeGrafter"/>
</dbReference>
<dbReference type="Ensembl" id="ENSLLTT00000016096.1">
    <property type="protein sequence ID" value="ENSLLTP00000015495.1"/>
    <property type="gene ID" value="ENSLLTG00000011873.1"/>
</dbReference>
<dbReference type="GeneTree" id="ENSGT01020000230584"/>
<accession>A0A8C5SCN8</accession>
<dbReference type="AlphaFoldDB" id="A0A8C5SCN8"/>
<evidence type="ECO:0000313" key="1">
    <source>
        <dbReference type="Ensembl" id="ENSLLTP00000015495.1"/>
    </source>
</evidence>
<dbReference type="PANTHER" id="PTHR43814">
    <property type="entry name" value="ARGININOSUCCINATE LYASE"/>
    <property type="match status" value="1"/>
</dbReference>
<protein>
    <recommendedName>
        <fullName evidence="3">Argininosuccinate lyase</fullName>
    </recommendedName>
</protein>
<evidence type="ECO:0000313" key="2">
    <source>
        <dbReference type="Proteomes" id="UP000694406"/>
    </source>
</evidence>
<reference evidence="1" key="2">
    <citation type="submission" date="2025-09" db="UniProtKB">
        <authorList>
            <consortium name="Ensembl"/>
        </authorList>
    </citation>
    <scope>IDENTIFICATION</scope>
</reference>
<dbReference type="SUPFAM" id="SSF48557">
    <property type="entry name" value="L-aspartase-like"/>
    <property type="match status" value="1"/>
</dbReference>
<dbReference type="InterPro" id="IPR008948">
    <property type="entry name" value="L-Aspartase-like"/>
</dbReference>
<dbReference type="PANTHER" id="PTHR43814:SF1">
    <property type="entry name" value="ARGININOSUCCINATE LYASE"/>
    <property type="match status" value="1"/>
</dbReference>
<name>A0A8C5SCN8_LATLA</name>
<dbReference type="GO" id="GO:0042450">
    <property type="term" value="P:L-arginine biosynthetic process via ornithine"/>
    <property type="evidence" value="ECO:0007669"/>
    <property type="project" value="InterPro"/>
</dbReference>
<organism evidence="1 2">
    <name type="scientific">Laticauda laticaudata</name>
    <name type="common">Blue-ringed sea krait</name>
    <name type="synonym">Blue-lipped sea krait</name>
    <dbReference type="NCBI Taxonomy" id="8630"/>
    <lineage>
        <taxon>Eukaryota</taxon>
        <taxon>Metazoa</taxon>
        <taxon>Chordata</taxon>
        <taxon>Craniata</taxon>
        <taxon>Vertebrata</taxon>
        <taxon>Euteleostomi</taxon>
        <taxon>Lepidosauria</taxon>
        <taxon>Squamata</taxon>
        <taxon>Bifurcata</taxon>
        <taxon>Unidentata</taxon>
        <taxon>Episquamata</taxon>
        <taxon>Toxicofera</taxon>
        <taxon>Serpentes</taxon>
        <taxon>Colubroidea</taxon>
        <taxon>Elapidae</taxon>
        <taxon>Laticaudinae</taxon>
        <taxon>Laticauda</taxon>
    </lineage>
</organism>
<keyword evidence="2" id="KW-1185">Reference proteome</keyword>
<reference evidence="1" key="1">
    <citation type="submission" date="2025-08" db="UniProtKB">
        <authorList>
            <consortium name="Ensembl"/>
        </authorList>
    </citation>
    <scope>IDENTIFICATION</scope>
</reference>
<dbReference type="InterPro" id="IPR009049">
    <property type="entry name" value="Argininosuccinate_lyase"/>
</dbReference>